<proteinExistence type="predicted"/>
<feature type="compositionally biased region" description="Basic and acidic residues" evidence="1">
    <location>
        <begin position="66"/>
        <end position="81"/>
    </location>
</feature>
<name>A0AAV7P7L0_PLEWA</name>
<feature type="non-terminal residue" evidence="2">
    <location>
        <position position="1"/>
    </location>
</feature>
<feature type="region of interest" description="Disordered" evidence="1">
    <location>
        <begin position="96"/>
        <end position="236"/>
    </location>
</feature>
<accession>A0AAV7P7L0</accession>
<dbReference type="Proteomes" id="UP001066276">
    <property type="component" value="Chromosome 7"/>
</dbReference>
<reference evidence="2" key="1">
    <citation type="journal article" date="2022" name="bioRxiv">
        <title>Sequencing and chromosome-scale assembly of the giantPleurodeles waltlgenome.</title>
        <authorList>
            <person name="Brown T."/>
            <person name="Elewa A."/>
            <person name="Iarovenko S."/>
            <person name="Subramanian E."/>
            <person name="Araus A.J."/>
            <person name="Petzold A."/>
            <person name="Susuki M."/>
            <person name="Suzuki K.-i.T."/>
            <person name="Hayashi T."/>
            <person name="Toyoda A."/>
            <person name="Oliveira C."/>
            <person name="Osipova E."/>
            <person name="Leigh N.D."/>
            <person name="Simon A."/>
            <person name="Yun M.H."/>
        </authorList>
    </citation>
    <scope>NUCLEOTIDE SEQUENCE</scope>
    <source>
        <strain evidence="2">20211129_DDA</strain>
        <tissue evidence="2">Liver</tissue>
    </source>
</reference>
<keyword evidence="3" id="KW-1185">Reference proteome</keyword>
<sequence length="236" mass="25799">GARAQLWPGWADRVEASWIGLHSDSVLSATLNSLIQTNTSSVIFAFPQIIRKKIARPADPSTQRHLQTEEHNGSRWHQKNSEHLDVEVEEIMQTAVSVRGSDSDQDSEEGRPVTAGQHVSTPAPVPSKPKYKALGTPLPEGHGSTRKKTPGDQTPSSAPKKATPPKPSESTKSSDSSKHCISASKFRKTLSITKKPASEQKRAGYTEEHGLSKTLKESHKTTEEDSQIQPILEVMN</sequence>
<dbReference type="AlphaFoldDB" id="A0AAV7P7L0"/>
<organism evidence="2 3">
    <name type="scientific">Pleurodeles waltl</name>
    <name type="common">Iberian ribbed newt</name>
    <dbReference type="NCBI Taxonomy" id="8319"/>
    <lineage>
        <taxon>Eukaryota</taxon>
        <taxon>Metazoa</taxon>
        <taxon>Chordata</taxon>
        <taxon>Craniata</taxon>
        <taxon>Vertebrata</taxon>
        <taxon>Euteleostomi</taxon>
        <taxon>Amphibia</taxon>
        <taxon>Batrachia</taxon>
        <taxon>Caudata</taxon>
        <taxon>Salamandroidea</taxon>
        <taxon>Salamandridae</taxon>
        <taxon>Pleurodelinae</taxon>
        <taxon>Pleurodeles</taxon>
    </lineage>
</organism>
<dbReference type="EMBL" id="JANPWB010000011">
    <property type="protein sequence ID" value="KAJ1123227.1"/>
    <property type="molecule type" value="Genomic_DNA"/>
</dbReference>
<comment type="caution">
    <text evidence="2">The sequence shown here is derived from an EMBL/GenBank/DDBJ whole genome shotgun (WGS) entry which is preliminary data.</text>
</comment>
<evidence type="ECO:0000313" key="2">
    <source>
        <dbReference type="EMBL" id="KAJ1123227.1"/>
    </source>
</evidence>
<feature type="compositionally biased region" description="Basic and acidic residues" evidence="1">
    <location>
        <begin position="196"/>
        <end position="223"/>
    </location>
</feature>
<feature type="compositionally biased region" description="Low complexity" evidence="1">
    <location>
        <begin position="168"/>
        <end position="184"/>
    </location>
</feature>
<evidence type="ECO:0000256" key="1">
    <source>
        <dbReference type="SAM" id="MobiDB-lite"/>
    </source>
</evidence>
<feature type="non-terminal residue" evidence="2">
    <location>
        <position position="236"/>
    </location>
</feature>
<gene>
    <name evidence="2" type="ORF">NDU88_001700</name>
</gene>
<protein>
    <submittedName>
        <fullName evidence="2">Uncharacterized protein</fullName>
    </submittedName>
</protein>
<evidence type="ECO:0000313" key="3">
    <source>
        <dbReference type="Proteomes" id="UP001066276"/>
    </source>
</evidence>
<feature type="region of interest" description="Disordered" evidence="1">
    <location>
        <begin position="56"/>
        <end position="81"/>
    </location>
</feature>